<keyword evidence="5" id="KW-1185">Reference proteome</keyword>
<proteinExistence type="predicted"/>
<evidence type="ECO:0000313" key="5">
    <source>
        <dbReference type="Proteomes" id="UP000195521"/>
    </source>
</evidence>
<keyword evidence="1" id="KW-0175">Coiled coil</keyword>
<comment type="caution">
    <text evidence="4">The sequence shown here is derived from an EMBL/GenBank/DDBJ whole genome shotgun (WGS) entry which is preliminary data.</text>
</comment>
<evidence type="ECO:0000259" key="3">
    <source>
        <dbReference type="PROSITE" id="PS00028"/>
    </source>
</evidence>
<feature type="compositionally biased region" description="Polar residues" evidence="2">
    <location>
        <begin position="1275"/>
        <end position="1288"/>
    </location>
</feature>
<gene>
    <name evidence="4" type="ORF">PGO_030550</name>
</gene>
<name>A0A1Y1JD45_PLAGO</name>
<protein>
    <recommendedName>
        <fullName evidence="3">C2H2-type domain-containing protein</fullName>
    </recommendedName>
</protein>
<evidence type="ECO:0000313" key="4">
    <source>
        <dbReference type="EMBL" id="GAW79255.1"/>
    </source>
</evidence>
<sequence length="1288" mass="149834">MSKEWADALECRSKISLEDRREERGINNYELINEKIFVYRCRVCLLVFTCVHSFSNHVISENHRIKQLDSLMKEKFYNCLRCKYICFSIAKIIKHIELYNHGHNVLKKIKMNMMYNGVASCSCKTKCYTFYSQNKYCTNAENALLCEFKSGTNFSSLGEDRDFNYDCIYSHNQDNSQNHNRGNSQNDIPSVGIEYIPSEGEMSPRGNFLPQINAPNILNPFFPSYDSQSHTNEAFSDHPMIEFNRRKTLSFFLPITAEGSAQHKGRTMENDVSGSREVGKNIVDRSGSKIVDTGGLGDENISANNPMQVNRITSENNGTSMSCSQVGEQTKLSPICTDINKINNFNTILLNLEEQEAKNDSDNYRSNDKRNLLLHIYKNNYNLNNVQRNNSYYHVDNYNEKKCDSMEENGTQFSSSHLTLNKSNNFSERNFDPLKNYAYNPFENNSFNLFEKDMYNNVETFTDNTSFDIHHRDHNRSLENTTDMKKNTSSRSIYKDMKNDNYLYASNFCNMGGSCNTQGRSNIRRNSKQNKPPTYEPIFYNEKNNINDTFVSTLEKDILQTKGKTKTENENENTFHPSSIGSARGISSLITISEQQEKVALYNIPPDLRHDNRMDSNVMRLNGTRTNGDIRNRIQEGMQKEFNESRDEHKDQHQNQCGNLFGNQCENQYKNEYGNQCENQYKNERGNQYGNLCESQLNDFQYKEKTSCSDNVLKKHLGKNLTLHMYDCHASNTGDADTGVQKGSTVNVKGEKKKKNIGREKYWESLNDCLMSPDNVTPEILEKQKPSKVTFTKMNFTYREFKNYETSGSRQGIKDIDSLLLDKCWRSQMDKTSSDVYKCMSGMSQSFQGEKKYGGVEINKDSKIKKIYEIGKTDEIDEVEGICETDEGNEMDEKSGEPCTDKFVTLIDGGLTYIQEGRNKTITDANRKEDESDLLNRYHMMGSISSYSFNDLINETRYYTDLKNERDMRFVLDRGENFHSFKNPYDDFNYPRKSYNEEIMKDENDKREKLLNRNSYFNCVSTKDLYKDTNIEAQKDTSKMLKCVKNNDLNLGSFSMGNNFNSNNLNDKNRHTLVNRQPDNTIDNLNEMLFNNIYEGQFGEKNDCRTPRGIAILNEKRKSFIEEVGQLRKSIEDEEKESKNNKQNFRTINPYEQKFLRTNNFQEDRNNVYKNDIIKKENYFMKSNPSDTKNTYPDFKLVRTNEPGSLCTPNPGNHFDRSHFERSYFEKSHFNKSNSHKNDSDKRNFEKHPLDNHFKNRFNCSYQGKEDSSGDEKNQNFTSNLSKWQSKR</sequence>
<accession>A0A1Y1JD45</accession>
<feature type="domain" description="C2H2-type" evidence="3">
    <location>
        <begin position="41"/>
        <end position="63"/>
    </location>
</feature>
<evidence type="ECO:0000256" key="1">
    <source>
        <dbReference type="SAM" id="Coils"/>
    </source>
</evidence>
<organism evidence="4 5">
    <name type="scientific">Plasmodium gonderi</name>
    <dbReference type="NCBI Taxonomy" id="77519"/>
    <lineage>
        <taxon>Eukaryota</taxon>
        <taxon>Sar</taxon>
        <taxon>Alveolata</taxon>
        <taxon>Apicomplexa</taxon>
        <taxon>Aconoidasida</taxon>
        <taxon>Haemosporida</taxon>
        <taxon>Plasmodiidae</taxon>
        <taxon>Plasmodium</taxon>
        <taxon>Plasmodium (Plasmodium)</taxon>
    </lineage>
</organism>
<dbReference type="OMA" id="TCVHSFS"/>
<feature type="coiled-coil region" evidence="1">
    <location>
        <begin position="1117"/>
        <end position="1144"/>
    </location>
</feature>
<evidence type="ECO:0000256" key="2">
    <source>
        <dbReference type="SAM" id="MobiDB-lite"/>
    </source>
</evidence>
<dbReference type="RefSeq" id="XP_028541844.1">
    <property type="nucleotide sequence ID" value="XM_028686043.1"/>
</dbReference>
<dbReference type="OrthoDB" id="370306at2759"/>
<dbReference type="Proteomes" id="UP000195521">
    <property type="component" value="Unassembled WGS sequence"/>
</dbReference>
<reference evidence="5" key="1">
    <citation type="submission" date="2017-04" db="EMBL/GenBank/DDBJ databases">
        <title>Plasmodium gonderi genome.</title>
        <authorList>
            <person name="Arisue N."/>
            <person name="Honma H."/>
            <person name="Kawai S."/>
            <person name="Tougan T."/>
            <person name="Tanabe K."/>
            <person name="Horii T."/>
        </authorList>
    </citation>
    <scope>NUCLEOTIDE SEQUENCE [LARGE SCALE GENOMIC DNA]</scope>
    <source>
        <strain evidence="5">ATCC 30045</strain>
    </source>
</reference>
<dbReference type="PROSITE" id="PS00028">
    <property type="entry name" value="ZINC_FINGER_C2H2_1"/>
    <property type="match status" value="1"/>
</dbReference>
<feature type="compositionally biased region" description="Basic and acidic residues" evidence="2">
    <location>
        <begin position="1236"/>
        <end position="1254"/>
    </location>
</feature>
<feature type="compositionally biased region" description="Basic and acidic residues" evidence="2">
    <location>
        <begin position="1264"/>
        <end position="1274"/>
    </location>
</feature>
<feature type="region of interest" description="Disordered" evidence="2">
    <location>
        <begin position="1229"/>
        <end position="1288"/>
    </location>
</feature>
<dbReference type="EMBL" id="BDQF01000003">
    <property type="protein sequence ID" value="GAW79255.1"/>
    <property type="molecule type" value="Genomic_DNA"/>
</dbReference>
<dbReference type="InterPro" id="IPR013087">
    <property type="entry name" value="Znf_C2H2_type"/>
</dbReference>
<dbReference type="GeneID" id="39745959"/>